<name>A0ABV8I5I4_9ACTN</name>
<evidence type="ECO:0000259" key="2">
    <source>
        <dbReference type="PROSITE" id="PS50937"/>
    </source>
</evidence>
<evidence type="ECO:0000313" key="3">
    <source>
        <dbReference type="EMBL" id="MFC4058328.1"/>
    </source>
</evidence>
<keyword evidence="4" id="KW-1185">Reference proteome</keyword>
<keyword evidence="1" id="KW-0238">DNA-binding</keyword>
<dbReference type="CDD" id="cd00592">
    <property type="entry name" value="HTH_MerR-like"/>
    <property type="match status" value="1"/>
</dbReference>
<proteinExistence type="predicted"/>
<dbReference type="PRINTS" id="PR00040">
    <property type="entry name" value="HTHMERR"/>
</dbReference>
<dbReference type="InterPro" id="IPR009061">
    <property type="entry name" value="DNA-bd_dom_put_sf"/>
</dbReference>
<dbReference type="Proteomes" id="UP001595850">
    <property type="component" value="Unassembled WGS sequence"/>
</dbReference>
<dbReference type="InterPro" id="IPR000551">
    <property type="entry name" value="MerR-type_HTH_dom"/>
</dbReference>
<dbReference type="Pfam" id="PF13411">
    <property type="entry name" value="MerR_1"/>
    <property type="match status" value="1"/>
</dbReference>
<protein>
    <submittedName>
        <fullName evidence="3">MerR family transcriptional regulator</fullName>
    </submittedName>
</protein>
<dbReference type="InterPro" id="IPR047057">
    <property type="entry name" value="MerR_fam"/>
</dbReference>
<dbReference type="PANTHER" id="PTHR30204:SF93">
    <property type="entry name" value="HTH MERR-TYPE DOMAIN-CONTAINING PROTEIN"/>
    <property type="match status" value="1"/>
</dbReference>
<evidence type="ECO:0000313" key="4">
    <source>
        <dbReference type="Proteomes" id="UP001595850"/>
    </source>
</evidence>
<organism evidence="3 4">
    <name type="scientific">Planomonospora corallina</name>
    <dbReference type="NCBI Taxonomy" id="1806052"/>
    <lineage>
        <taxon>Bacteria</taxon>
        <taxon>Bacillati</taxon>
        <taxon>Actinomycetota</taxon>
        <taxon>Actinomycetes</taxon>
        <taxon>Streptosporangiales</taxon>
        <taxon>Streptosporangiaceae</taxon>
        <taxon>Planomonospora</taxon>
    </lineage>
</organism>
<gene>
    <name evidence="3" type="ORF">ACFOWE_08485</name>
</gene>
<sequence>MNDRTELLSIGQLSRRTGLPVRTIRFWSDSGLMEPTRRSAGGHRLYDAEAVARLELIQTLRELGLGLETVRRVLHRQVTVSEVARTHADALDVEIRALRLRRAVLRSVARRGSTPEEMRLMHEMARLSARERQRLIDDFVDRAFEGLDPEAPGAYIAQAMRLMPAELPADPSAEQVDAWIELAGLVSDEEFLRRVRRMVLLSMDEDFQRRMRQEMKSPPGGYDHDKIMEHAGGALAAGVAPDSPEGRRVLDRIIDPALPAGERLRIADTLEAFTDRRVERYWQLMVVLNGRPPFPSMAPACEWFTAALRARR</sequence>
<reference evidence="4" key="1">
    <citation type="journal article" date="2019" name="Int. J. Syst. Evol. Microbiol.">
        <title>The Global Catalogue of Microorganisms (GCM) 10K type strain sequencing project: providing services to taxonomists for standard genome sequencing and annotation.</title>
        <authorList>
            <consortium name="The Broad Institute Genomics Platform"/>
            <consortium name="The Broad Institute Genome Sequencing Center for Infectious Disease"/>
            <person name="Wu L."/>
            <person name="Ma J."/>
        </authorList>
    </citation>
    <scope>NUCLEOTIDE SEQUENCE [LARGE SCALE GENOMIC DNA]</scope>
    <source>
        <strain evidence="4">TBRC 4489</strain>
    </source>
</reference>
<feature type="domain" description="HTH merR-type" evidence="2">
    <location>
        <begin position="7"/>
        <end position="76"/>
    </location>
</feature>
<dbReference type="PANTHER" id="PTHR30204">
    <property type="entry name" value="REDOX-CYCLING DRUG-SENSING TRANSCRIPTIONAL ACTIVATOR SOXR"/>
    <property type="match status" value="1"/>
</dbReference>
<evidence type="ECO:0000256" key="1">
    <source>
        <dbReference type="ARBA" id="ARBA00023125"/>
    </source>
</evidence>
<dbReference type="EMBL" id="JBHSBM010000012">
    <property type="protein sequence ID" value="MFC4058328.1"/>
    <property type="molecule type" value="Genomic_DNA"/>
</dbReference>
<dbReference type="RefSeq" id="WP_377286601.1">
    <property type="nucleotide sequence ID" value="NZ_JBHSBM010000012.1"/>
</dbReference>
<comment type="caution">
    <text evidence="3">The sequence shown here is derived from an EMBL/GenBank/DDBJ whole genome shotgun (WGS) entry which is preliminary data.</text>
</comment>
<dbReference type="Gene3D" id="1.10.1660.10">
    <property type="match status" value="1"/>
</dbReference>
<dbReference type="PROSITE" id="PS50937">
    <property type="entry name" value="HTH_MERR_2"/>
    <property type="match status" value="1"/>
</dbReference>
<dbReference type="SUPFAM" id="SSF46955">
    <property type="entry name" value="Putative DNA-binding domain"/>
    <property type="match status" value="1"/>
</dbReference>
<dbReference type="SMART" id="SM00422">
    <property type="entry name" value="HTH_MERR"/>
    <property type="match status" value="1"/>
</dbReference>
<accession>A0ABV8I5I4</accession>